<dbReference type="PANTHER" id="PTHR33738:SF8">
    <property type="entry name" value="OS05G0454500 PROTEIN"/>
    <property type="match status" value="1"/>
</dbReference>
<accession>A0A2I0WN68</accession>
<protein>
    <submittedName>
        <fullName evidence="3">Uncharacterized protein</fullName>
    </submittedName>
</protein>
<dbReference type="PANTHER" id="PTHR33738">
    <property type="entry name" value="EMB|CAB82975.1"/>
    <property type="match status" value="1"/>
</dbReference>
<feature type="region of interest" description="Disordered" evidence="1">
    <location>
        <begin position="94"/>
        <end position="115"/>
    </location>
</feature>
<evidence type="ECO:0000256" key="1">
    <source>
        <dbReference type="SAM" id="MobiDB-lite"/>
    </source>
</evidence>
<keyword evidence="2" id="KW-0812">Transmembrane</keyword>
<organism evidence="3 4">
    <name type="scientific">Dendrobium catenatum</name>
    <dbReference type="NCBI Taxonomy" id="906689"/>
    <lineage>
        <taxon>Eukaryota</taxon>
        <taxon>Viridiplantae</taxon>
        <taxon>Streptophyta</taxon>
        <taxon>Embryophyta</taxon>
        <taxon>Tracheophyta</taxon>
        <taxon>Spermatophyta</taxon>
        <taxon>Magnoliopsida</taxon>
        <taxon>Liliopsida</taxon>
        <taxon>Asparagales</taxon>
        <taxon>Orchidaceae</taxon>
        <taxon>Epidendroideae</taxon>
        <taxon>Malaxideae</taxon>
        <taxon>Dendrobiinae</taxon>
        <taxon>Dendrobium</taxon>
    </lineage>
</organism>
<name>A0A2I0WN68_9ASPA</name>
<gene>
    <name evidence="3" type="ORF">MA16_Dca001716</name>
</gene>
<dbReference type="EMBL" id="KZ502537">
    <property type="protein sequence ID" value="PKU77110.1"/>
    <property type="molecule type" value="Genomic_DNA"/>
</dbReference>
<reference evidence="3 4" key="1">
    <citation type="journal article" date="2016" name="Sci. Rep.">
        <title>The Dendrobium catenatum Lindl. genome sequence provides insights into polysaccharide synthase, floral development and adaptive evolution.</title>
        <authorList>
            <person name="Zhang G.Q."/>
            <person name="Xu Q."/>
            <person name="Bian C."/>
            <person name="Tsai W.C."/>
            <person name="Yeh C.M."/>
            <person name="Liu K.W."/>
            <person name="Yoshida K."/>
            <person name="Zhang L.S."/>
            <person name="Chang S.B."/>
            <person name="Chen F."/>
            <person name="Shi Y."/>
            <person name="Su Y.Y."/>
            <person name="Zhang Y.Q."/>
            <person name="Chen L.J."/>
            <person name="Yin Y."/>
            <person name="Lin M."/>
            <person name="Huang H."/>
            <person name="Deng H."/>
            <person name="Wang Z.W."/>
            <person name="Zhu S.L."/>
            <person name="Zhao X."/>
            <person name="Deng C."/>
            <person name="Niu S.C."/>
            <person name="Huang J."/>
            <person name="Wang M."/>
            <person name="Liu G.H."/>
            <person name="Yang H.J."/>
            <person name="Xiao X.J."/>
            <person name="Hsiao Y.Y."/>
            <person name="Wu W.L."/>
            <person name="Chen Y.Y."/>
            <person name="Mitsuda N."/>
            <person name="Ohme-Takagi M."/>
            <person name="Luo Y.B."/>
            <person name="Van de Peer Y."/>
            <person name="Liu Z.J."/>
        </authorList>
    </citation>
    <scope>NUCLEOTIDE SEQUENCE [LARGE SCALE GENOMIC DNA]</scope>
    <source>
        <tissue evidence="3">The whole plant</tissue>
    </source>
</reference>
<sequence length="153" mass="16909">MVVKKPPETDRNNLFPMRFMPAANKPPVVFKTAGKFILISAGNSWGSTGQNQSTAKKNSKPLNFCDLPESCLMSSSVYYGGRDDYIPQTSATHNSGAHYSYKKQNKEEDSGNSDVATRGDWWQDLNGGVDLIVIAIYVFSYVRVAIGIVLESY</sequence>
<evidence type="ECO:0000256" key="2">
    <source>
        <dbReference type="SAM" id="Phobius"/>
    </source>
</evidence>
<dbReference type="Proteomes" id="UP000233837">
    <property type="component" value="Unassembled WGS sequence"/>
</dbReference>
<dbReference type="AlphaFoldDB" id="A0A2I0WN68"/>
<proteinExistence type="predicted"/>
<keyword evidence="4" id="KW-1185">Reference proteome</keyword>
<evidence type="ECO:0000313" key="4">
    <source>
        <dbReference type="Proteomes" id="UP000233837"/>
    </source>
</evidence>
<keyword evidence="2" id="KW-0472">Membrane</keyword>
<feature type="transmembrane region" description="Helical" evidence="2">
    <location>
        <begin position="131"/>
        <end position="150"/>
    </location>
</feature>
<keyword evidence="2" id="KW-1133">Transmembrane helix</keyword>
<evidence type="ECO:0000313" key="3">
    <source>
        <dbReference type="EMBL" id="PKU77110.1"/>
    </source>
</evidence>
<reference evidence="3 4" key="2">
    <citation type="journal article" date="2017" name="Nature">
        <title>The Apostasia genome and the evolution of orchids.</title>
        <authorList>
            <person name="Zhang G.Q."/>
            <person name="Liu K.W."/>
            <person name="Li Z."/>
            <person name="Lohaus R."/>
            <person name="Hsiao Y.Y."/>
            <person name="Niu S.C."/>
            <person name="Wang J.Y."/>
            <person name="Lin Y.C."/>
            <person name="Xu Q."/>
            <person name="Chen L.J."/>
            <person name="Yoshida K."/>
            <person name="Fujiwara S."/>
            <person name="Wang Z.W."/>
            <person name="Zhang Y.Q."/>
            <person name="Mitsuda N."/>
            <person name="Wang M."/>
            <person name="Liu G.H."/>
            <person name="Pecoraro L."/>
            <person name="Huang H.X."/>
            <person name="Xiao X.J."/>
            <person name="Lin M."/>
            <person name="Wu X.Y."/>
            <person name="Wu W.L."/>
            <person name="Chen Y.Y."/>
            <person name="Chang S.B."/>
            <person name="Sakamoto S."/>
            <person name="Ohme-Takagi M."/>
            <person name="Yagi M."/>
            <person name="Zeng S.J."/>
            <person name="Shen C.Y."/>
            <person name="Yeh C.M."/>
            <person name="Luo Y.B."/>
            <person name="Tsai W.C."/>
            <person name="Van de Peer Y."/>
            <person name="Liu Z.J."/>
        </authorList>
    </citation>
    <scope>NUCLEOTIDE SEQUENCE [LARGE SCALE GENOMIC DNA]</scope>
    <source>
        <tissue evidence="3">The whole plant</tissue>
    </source>
</reference>